<accession>A0A8J6PIS7</accession>
<reference evidence="1" key="1">
    <citation type="submission" date="2020-09" db="EMBL/GenBank/DDBJ databases">
        <title>Genome seq and assembly of Tianweitania sp.</title>
        <authorList>
            <person name="Chhetri G."/>
        </authorList>
    </citation>
    <scope>NUCLEOTIDE SEQUENCE</scope>
    <source>
        <strain evidence="1">Rool2</strain>
    </source>
</reference>
<evidence type="ECO:0000313" key="1">
    <source>
        <dbReference type="EMBL" id="MBD0415684.1"/>
    </source>
</evidence>
<sequence>MPKATIYIYNEDGNDLILTVVDNNTASGETVLNKQFIADNETIPITVNLNGSNEAVISWSAYRQNEPSKTGSEDKVEATDGLTVNIRIW</sequence>
<evidence type="ECO:0000313" key="2">
    <source>
        <dbReference type="Proteomes" id="UP000643405"/>
    </source>
</evidence>
<dbReference type="EMBL" id="JACVVX010000004">
    <property type="protein sequence ID" value="MBD0415684.1"/>
    <property type="molecule type" value="Genomic_DNA"/>
</dbReference>
<proteinExistence type="predicted"/>
<keyword evidence="2" id="KW-1185">Reference proteome</keyword>
<organism evidence="1 2">
    <name type="scientific">Oryzicola mucosus</name>
    <dbReference type="NCBI Taxonomy" id="2767425"/>
    <lineage>
        <taxon>Bacteria</taxon>
        <taxon>Pseudomonadati</taxon>
        <taxon>Pseudomonadota</taxon>
        <taxon>Alphaproteobacteria</taxon>
        <taxon>Hyphomicrobiales</taxon>
        <taxon>Phyllobacteriaceae</taxon>
        <taxon>Oryzicola</taxon>
    </lineage>
</organism>
<name>A0A8J6PIS7_9HYPH</name>
<gene>
    <name evidence="1" type="ORF">ICI42_13560</name>
</gene>
<protein>
    <submittedName>
        <fullName evidence="1">Uncharacterized protein</fullName>
    </submittedName>
</protein>
<dbReference type="RefSeq" id="WP_188165130.1">
    <property type="nucleotide sequence ID" value="NZ_JACVVX010000004.1"/>
</dbReference>
<comment type="caution">
    <text evidence="1">The sequence shown here is derived from an EMBL/GenBank/DDBJ whole genome shotgun (WGS) entry which is preliminary data.</text>
</comment>
<dbReference type="AlphaFoldDB" id="A0A8J6PIS7"/>
<dbReference type="Proteomes" id="UP000643405">
    <property type="component" value="Unassembled WGS sequence"/>
</dbReference>